<protein>
    <submittedName>
        <fullName evidence="1">Uncharacterized protein</fullName>
    </submittedName>
</protein>
<dbReference type="EMBL" id="AP011891">
    <property type="protein sequence ID" value="BAJ49349.1"/>
    <property type="molecule type" value="Genomic_DNA"/>
</dbReference>
<reference evidence="1" key="2">
    <citation type="journal article" date="2011" name="Nucleic Acids Res.">
        <title>Insights into the evolution of Archaea and eukaryotic protein modifier systems revealed by the genome of a novel archaeal group.</title>
        <authorList>
            <person name="Nunoura T."/>
            <person name="Takaki Y."/>
            <person name="Kakuta J."/>
            <person name="Nishi S."/>
            <person name="Sugahara J."/>
            <person name="Kazama H."/>
            <person name="Chee G."/>
            <person name="Hattori M."/>
            <person name="Kanai A."/>
            <person name="Atomi H."/>
            <person name="Takai K."/>
            <person name="Takami H."/>
        </authorList>
    </citation>
    <scope>NUCLEOTIDE SEQUENCE</scope>
</reference>
<name>E6NAJ3_CALS0</name>
<evidence type="ECO:0000313" key="1">
    <source>
        <dbReference type="EMBL" id="BAJ49349.1"/>
    </source>
</evidence>
<dbReference type="AlphaFoldDB" id="E6NAJ3"/>
<accession>E6NAJ3</accession>
<organism evidence="1">
    <name type="scientific">Caldiarchaeum subterraneum</name>
    <dbReference type="NCBI Taxonomy" id="311458"/>
    <lineage>
        <taxon>Archaea</taxon>
        <taxon>Nitrososphaerota</taxon>
        <taxon>Candidatus Caldarchaeales</taxon>
        <taxon>Candidatus Caldarchaeaceae</taxon>
        <taxon>Candidatus Caldarchaeum</taxon>
    </lineage>
</organism>
<sequence>MKQVGPTGRTRREFLGVFLAGLAGLSALASPAEAQTPPRTVTNHLIPARDNQYNLGSKNKRWRSLNTGPDSIQVWNQPTDNQPSLKLTTEQLTDPGGNTATVGSIQLGDGNQLKVSITGGGAGDYDEEVVIKTLLPNRGTGLNIVGNGTPSDAVGLRLIANENTYDIFGLYVLPNGEPNIFSYSPNADDLKSLSIRWFTDSWSAPSIVFHPAKSTDEATVIDVQTHNSGKSNLSMGATYDGEVFINQSYDPSKGGERGIFYVGGWYNANGGSFDPGLVLTHDGTKTTTTLEGDGNLVVEGDTTLGDDSSDRVIINADSANIEITNPTIESSAGSLEGYLKVKIGNYYRLIPLYSP</sequence>
<dbReference type="InterPro" id="IPR006311">
    <property type="entry name" value="TAT_signal"/>
</dbReference>
<gene>
    <name evidence="1" type="ORF">HGMM_F01D06C16</name>
</gene>
<reference evidence="1" key="1">
    <citation type="journal article" date="2005" name="Environ. Microbiol.">
        <title>Genetic and functional properties of uncultivated thermophilic crenarchaeotes from a subsurface gold mine as revealed by analysis of genome fragments.</title>
        <authorList>
            <person name="Nunoura T."/>
            <person name="Hirayama H."/>
            <person name="Takami H."/>
            <person name="Oida H."/>
            <person name="Nishi S."/>
            <person name="Shimamura S."/>
            <person name="Suzuki Y."/>
            <person name="Inagaki F."/>
            <person name="Takai K."/>
            <person name="Nealson K.H."/>
            <person name="Horikoshi K."/>
        </authorList>
    </citation>
    <scope>NUCLEOTIDE SEQUENCE</scope>
</reference>
<dbReference type="PROSITE" id="PS51318">
    <property type="entry name" value="TAT"/>
    <property type="match status" value="1"/>
</dbReference>
<proteinExistence type="predicted"/>